<evidence type="ECO:0000256" key="1">
    <source>
        <dbReference type="ARBA" id="ARBA00022679"/>
    </source>
</evidence>
<evidence type="ECO:0000313" key="5">
    <source>
        <dbReference type="EMBL" id="CAD8384545.1"/>
    </source>
</evidence>
<dbReference type="EMBL" id="HBEG01046452">
    <property type="protein sequence ID" value="CAD8384545.1"/>
    <property type="molecule type" value="Transcribed_RNA"/>
</dbReference>
<organism evidence="5">
    <name type="scientific">Pyrodinium bahamense</name>
    <dbReference type="NCBI Taxonomy" id="73915"/>
    <lineage>
        <taxon>Eukaryota</taxon>
        <taxon>Sar</taxon>
        <taxon>Alveolata</taxon>
        <taxon>Dinophyceae</taxon>
        <taxon>Gonyaulacales</taxon>
        <taxon>Pyrocystaceae</taxon>
        <taxon>Pyrodinium</taxon>
    </lineage>
</organism>
<feature type="domain" description="C2H2-type" evidence="4">
    <location>
        <begin position="242"/>
        <end position="266"/>
    </location>
</feature>
<protein>
    <recommendedName>
        <fullName evidence="4">C2H2-type domain-containing protein</fullName>
    </recommendedName>
</protein>
<name>A0A7S0FWM9_9DINO</name>
<dbReference type="InterPro" id="IPR013087">
    <property type="entry name" value="Znf_C2H2_type"/>
</dbReference>
<dbReference type="PANTHER" id="PTHR12271:SF40">
    <property type="entry name" value="POLY(A) RNA POLYMERASE GLD2"/>
    <property type="match status" value="1"/>
</dbReference>
<keyword evidence="1" id="KW-0808">Transferase</keyword>
<dbReference type="GO" id="GO:0031123">
    <property type="term" value="P:RNA 3'-end processing"/>
    <property type="evidence" value="ECO:0007669"/>
    <property type="project" value="TreeGrafter"/>
</dbReference>
<evidence type="ECO:0000256" key="3">
    <source>
        <dbReference type="ARBA" id="ARBA00022842"/>
    </source>
</evidence>
<dbReference type="GO" id="GO:0046872">
    <property type="term" value="F:metal ion binding"/>
    <property type="evidence" value="ECO:0007669"/>
    <property type="project" value="UniProtKB-KW"/>
</dbReference>
<reference evidence="5" key="1">
    <citation type="submission" date="2021-01" db="EMBL/GenBank/DDBJ databases">
        <authorList>
            <person name="Corre E."/>
            <person name="Pelletier E."/>
            <person name="Niang G."/>
            <person name="Scheremetjew M."/>
            <person name="Finn R."/>
            <person name="Kale V."/>
            <person name="Holt S."/>
            <person name="Cochrane G."/>
            <person name="Meng A."/>
            <person name="Brown T."/>
            <person name="Cohen L."/>
        </authorList>
    </citation>
    <scope>NUCLEOTIDE SEQUENCE</scope>
    <source>
        <strain evidence="5">Pbaha01</strain>
    </source>
</reference>
<sequence>MEPRVRTLAVVVKRWAQAAGVSGAARDGFISPFAWTLLAIYYLQVCHGLPSLHALAPNRPEGSSRWRSDPGHCDVAFVDAVEARRALGLQPEAMEGRPQPCRLGEAALLRGFFAFFANTFGWEDEVASVRLGLRSGIRSPHFASLRTVSRDPVPLNIENPVEVGRNLNGPLDCGRADELRQALLRAAAVLESGAGLAELLGSSAAPSSSSAPRPCVDLPESSTSCEGGFLELPDFVSDLRACTCDVCGRRFDGRLLLMQHQVERGHFNSCSTTELARLRDGDAAAVDAVAGRLRAALAGG</sequence>
<dbReference type="Gene3D" id="1.10.1410.10">
    <property type="match status" value="1"/>
</dbReference>
<keyword evidence="2" id="KW-0479">Metal-binding</keyword>
<dbReference type="Pfam" id="PF03828">
    <property type="entry name" value="PAP_assoc"/>
    <property type="match status" value="1"/>
</dbReference>
<proteinExistence type="predicted"/>
<dbReference type="PANTHER" id="PTHR12271">
    <property type="entry name" value="POLY A POLYMERASE CID PAP -RELATED"/>
    <property type="match status" value="1"/>
</dbReference>
<dbReference type="PROSITE" id="PS00028">
    <property type="entry name" value="ZINC_FINGER_C2H2_1"/>
    <property type="match status" value="1"/>
</dbReference>
<accession>A0A7S0FWM9</accession>
<dbReference type="SUPFAM" id="SSF81631">
    <property type="entry name" value="PAP/OAS1 substrate-binding domain"/>
    <property type="match status" value="1"/>
</dbReference>
<evidence type="ECO:0000259" key="4">
    <source>
        <dbReference type="PROSITE" id="PS00028"/>
    </source>
</evidence>
<dbReference type="InterPro" id="IPR002058">
    <property type="entry name" value="PAP_assoc"/>
</dbReference>
<dbReference type="GO" id="GO:0016779">
    <property type="term" value="F:nucleotidyltransferase activity"/>
    <property type="evidence" value="ECO:0007669"/>
    <property type="project" value="TreeGrafter"/>
</dbReference>
<keyword evidence="3" id="KW-0460">Magnesium</keyword>
<evidence type="ECO:0000256" key="2">
    <source>
        <dbReference type="ARBA" id="ARBA00022723"/>
    </source>
</evidence>
<gene>
    <name evidence="5" type="ORF">PBAH0796_LOCUS28233</name>
</gene>
<dbReference type="AlphaFoldDB" id="A0A7S0FWM9"/>